<evidence type="ECO:0000313" key="14">
    <source>
        <dbReference type="EMBL" id="MBN4067159.1"/>
    </source>
</evidence>
<dbReference type="Proteomes" id="UP000722121">
    <property type="component" value="Unassembled WGS sequence"/>
</dbReference>
<feature type="transmembrane region" description="Helical" evidence="13">
    <location>
        <begin position="325"/>
        <end position="347"/>
    </location>
</feature>
<keyword evidence="11 13" id="KW-0408">Iron</keyword>
<keyword evidence="6 13" id="KW-0349">Heme</keyword>
<feature type="transmembrane region" description="Helical" evidence="13">
    <location>
        <begin position="221"/>
        <end position="238"/>
    </location>
</feature>
<feature type="transmembrane region" description="Helical" evidence="13">
    <location>
        <begin position="20"/>
        <end position="41"/>
    </location>
</feature>
<feature type="transmembrane region" description="Helical" evidence="13">
    <location>
        <begin position="185"/>
        <end position="209"/>
    </location>
</feature>
<feature type="transmembrane region" description="Helical" evidence="13">
    <location>
        <begin position="124"/>
        <end position="145"/>
    </location>
</feature>
<comment type="similarity">
    <text evidence="2 13">Belongs to the cytochrome ubiquinol oxidase subunit 1 family.</text>
</comment>
<evidence type="ECO:0000256" key="9">
    <source>
        <dbReference type="ARBA" id="ARBA00022982"/>
    </source>
</evidence>
<accession>A0ABS3ARJ7</accession>
<dbReference type="PANTHER" id="PTHR30365:SF0">
    <property type="entry name" value="CYTOCHROME BD-I UBIQUINOL OXIDASE SUBUNIT 1"/>
    <property type="match status" value="1"/>
</dbReference>
<keyword evidence="5" id="KW-0997">Cell inner membrane</keyword>
<feature type="transmembrane region" description="Helical" evidence="13">
    <location>
        <begin position="356"/>
        <end position="377"/>
    </location>
</feature>
<gene>
    <name evidence="14" type="ORF">JYU14_03645</name>
</gene>
<organism evidence="14 15">
    <name type="scientific">Simkania negevensis</name>
    <dbReference type="NCBI Taxonomy" id="83561"/>
    <lineage>
        <taxon>Bacteria</taxon>
        <taxon>Pseudomonadati</taxon>
        <taxon>Chlamydiota</taxon>
        <taxon>Chlamydiia</taxon>
        <taxon>Parachlamydiales</taxon>
        <taxon>Simkaniaceae</taxon>
        <taxon>Simkania</taxon>
    </lineage>
</organism>
<evidence type="ECO:0000256" key="4">
    <source>
        <dbReference type="ARBA" id="ARBA00022475"/>
    </source>
</evidence>
<dbReference type="PIRSF" id="PIRSF006446">
    <property type="entry name" value="Cyt_quinol_oxidase_1"/>
    <property type="match status" value="1"/>
</dbReference>
<sequence>MNAELLSRIQYGFHSGFHFIFPPLTIGLSLALVIFEAIYLKTKKPEHEQMVKFWIRIFAVIFVLGVVTGFVQIFGFGTNWARYSYFVGDVFGSALGAEGLFAFFLESGALGILLFGWQRVRKSVHFIATIAIAVGTHFSGFWIIAANSWMQTPTGHRIVSADAGPRAEVTDFWTMLLNYSTIPRFLHVTFACWLTGAFFLISVAAYYYLKKKHLQFSKMTMRVGITIAVAAILLQGWAGDMSAKVIVKHQPAKLAAVEGVFKTKDYTPAYLFGSVDMEKQKVNYGIKIPGLLSFLSHGNPKTAVTGLDQIPRSEWPNVAAVFQTYHLMLSMYAWMFFIIVCAVVYLIRRKLHRTRWILWAMVFTVLAPQMANLAGWMTTEMGRQPWLVYGVLKTTDGLSDTVREAPGQVVGSLIMFTIIFAFLFVMFIYMLNHKIQHGPEDVPELEGAAERAAFLKRKK</sequence>
<keyword evidence="15" id="KW-1185">Reference proteome</keyword>
<evidence type="ECO:0000256" key="5">
    <source>
        <dbReference type="ARBA" id="ARBA00022519"/>
    </source>
</evidence>
<evidence type="ECO:0000256" key="1">
    <source>
        <dbReference type="ARBA" id="ARBA00004429"/>
    </source>
</evidence>
<keyword evidence="9 13" id="KW-0249">Electron transport</keyword>
<proteinExistence type="inferred from homology"/>
<dbReference type="PANTHER" id="PTHR30365">
    <property type="entry name" value="CYTOCHROME D UBIQUINOL OXIDASE"/>
    <property type="match status" value="1"/>
</dbReference>
<dbReference type="Pfam" id="PF01654">
    <property type="entry name" value="Cyt_bd_oxida_I"/>
    <property type="match status" value="1"/>
</dbReference>
<evidence type="ECO:0000256" key="8">
    <source>
        <dbReference type="ARBA" id="ARBA00022723"/>
    </source>
</evidence>
<evidence type="ECO:0000256" key="3">
    <source>
        <dbReference type="ARBA" id="ARBA00022448"/>
    </source>
</evidence>
<keyword evidence="8 13" id="KW-0479">Metal-binding</keyword>
<evidence type="ECO:0000256" key="13">
    <source>
        <dbReference type="PIRNR" id="PIRNR006446"/>
    </source>
</evidence>
<evidence type="ECO:0000256" key="11">
    <source>
        <dbReference type="ARBA" id="ARBA00023004"/>
    </source>
</evidence>
<dbReference type="InterPro" id="IPR002585">
    <property type="entry name" value="Cyt-d_ubiquinol_oxidase_su_1"/>
</dbReference>
<keyword evidence="4 13" id="KW-1003">Cell membrane</keyword>
<feature type="transmembrane region" description="Helical" evidence="13">
    <location>
        <begin position="53"/>
        <end position="74"/>
    </location>
</feature>
<protein>
    <submittedName>
        <fullName evidence="14">Cytochrome ubiquinol oxidase subunit I</fullName>
    </submittedName>
</protein>
<evidence type="ECO:0000256" key="12">
    <source>
        <dbReference type="ARBA" id="ARBA00023136"/>
    </source>
</evidence>
<keyword evidence="12 13" id="KW-0472">Membrane</keyword>
<evidence type="ECO:0000256" key="10">
    <source>
        <dbReference type="ARBA" id="ARBA00022989"/>
    </source>
</evidence>
<keyword evidence="7 13" id="KW-0812">Transmembrane</keyword>
<comment type="caution">
    <text evidence="14">The sequence shown here is derived from an EMBL/GenBank/DDBJ whole genome shotgun (WGS) entry which is preliminary data.</text>
</comment>
<evidence type="ECO:0000256" key="2">
    <source>
        <dbReference type="ARBA" id="ARBA00009819"/>
    </source>
</evidence>
<keyword evidence="10 13" id="KW-1133">Transmembrane helix</keyword>
<name>A0ABS3ARJ7_9BACT</name>
<comment type="subcellular location">
    <subcellularLocation>
        <location evidence="1">Cell inner membrane</location>
        <topology evidence="1">Multi-pass membrane protein</topology>
    </subcellularLocation>
</comment>
<keyword evidence="3 13" id="KW-0813">Transport</keyword>
<evidence type="ECO:0000256" key="6">
    <source>
        <dbReference type="ARBA" id="ARBA00022617"/>
    </source>
</evidence>
<dbReference type="EMBL" id="JAFITR010000073">
    <property type="protein sequence ID" value="MBN4067159.1"/>
    <property type="molecule type" value="Genomic_DNA"/>
</dbReference>
<evidence type="ECO:0000256" key="7">
    <source>
        <dbReference type="ARBA" id="ARBA00022692"/>
    </source>
</evidence>
<feature type="transmembrane region" description="Helical" evidence="13">
    <location>
        <begin position="409"/>
        <end position="431"/>
    </location>
</feature>
<evidence type="ECO:0000313" key="15">
    <source>
        <dbReference type="Proteomes" id="UP000722121"/>
    </source>
</evidence>
<feature type="transmembrane region" description="Helical" evidence="13">
    <location>
        <begin position="94"/>
        <end position="117"/>
    </location>
</feature>
<reference evidence="14 15" key="1">
    <citation type="submission" date="2021-02" db="EMBL/GenBank/DDBJ databases">
        <title>Activity-based single-cell genomes from oceanic crustal fluid captures similar information to metagenomic and metatranscriptomic surveys with orders of magnitude less sampling.</title>
        <authorList>
            <person name="D'Angelo T.S."/>
            <person name="Orcutt B.N."/>
        </authorList>
    </citation>
    <scope>NUCLEOTIDE SEQUENCE [LARGE SCALE GENOMIC DNA]</scope>
    <source>
        <strain evidence="14">AH-315-G07</strain>
    </source>
</reference>